<accession>A0A6B8N2D3</accession>
<dbReference type="AlphaFoldDB" id="A0A6B8N2D3"/>
<protein>
    <submittedName>
        <fullName evidence="1">Uncharacterized protein</fullName>
    </submittedName>
</protein>
<sequence length="47" mass="5382">MLSIMKPKKWNPAKIDRQRGFAPSGHRFTQLQANKFGLLAQNALFQP</sequence>
<proteinExistence type="predicted"/>
<name>A0A6B8N2D3_KLEOX</name>
<gene>
    <name evidence="1" type="ORF">GJ746_21740</name>
</gene>
<evidence type="ECO:0000313" key="2">
    <source>
        <dbReference type="Proteomes" id="UP000427108"/>
    </source>
</evidence>
<organism evidence="1 2">
    <name type="scientific">Klebsiella oxytoca</name>
    <dbReference type="NCBI Taxonomy" id="571"/>
    <lineage>
        <taxon>Bacteria</taxon>
        <taxon>Pseudomonadati</taxon>
        <taxon>Pseudomonadota</taxon>
        <taxon>Gammaproteobacteria</taxon>
        <taxon>Enterobacterales</taxon>
        <taxon>Enterobacteriaceae</taxon>
        <taxon>Klebsiella/Raoultella group</taxon>
        <taxon>Klebsiella</taxon>
    </lineage>
</organism>
<dbReference type="EMBL" id="CP046115">
    <property type="protein sequence ID" value="QGN39760.1"/>
    <property type="molecule type" value="Genomic_DNA"/>
</dbReference>
<reference evidence="1 2" key="1">
    <citation type="submission" date="2019-11" db="EMBL/GenBank/DDBJ databases">
        <title>Isolation and Application of One Kind of P-Hydroxybenzoic Acid Degrading Bacterium in Mitigating Cropping Obstacle of Cucumber.</title>
        <authorList>
            <person name="Wu F."/>
            <person name="An Y."/>
        </authorList>
    </citation>
    <scope>NUCLEOTIDE SEQUENCE [LARGE SCALE GENOMIC DNA]</scope>
    <source>
        <strain evidence="1 2">P620</strain>
    </source>
</reference>
<dbReference type="Proteomes" id="UP000427108">
    <property type="component" value="Chromosome"/>
</dbReference>
<evidence type="ECO:0000313" key="1">
    <source>
        <dbReference type="EMBL" id="QGN39760.1"/>
    </source>
</evidence>